<protein>
    <submittedName>
        <fullName evidence="2">Uncharacterized protein</fullName>
    </submittedName>
</protein>
<comment type="caution">
    <text evidence="2">The sequence shown here is derived from an EMBL/GenBank/DDBJ whole genome shotgun (WGS) entry which is preliminary data.</text>
</comment>
<dbReference type="RefSeq" id="WP_143403773.1">
    <property type="nucleotide sequence ID" value="NZ_NIRJ01000001.1"/>
</dbReference>
<name>A0A2C6ARS5_FUSNP</name>
<dbReference type="AlphaFoldDB" id="A0A2C6ARS5"/>
<evidence type="ECO:0000256" key="1">
    <source>
        <dbReference type="SAM" id="Phobius"/>
    </source>
</evidence>
<organism evidence="2 3">
    <name type="scientific">Fusobacterium nucleatum subsp. polymorphum</name>
    <name type="common">Fusobacterium polymorphum</name>
    <dbReference type="NCBI Taxonomy" id="76857"/>
    <lineage>
        <taxon>Bacteria</taxon>
        <taxon>Fusobacteriati</taxon>
        <taxon>Fusobacteriota</taxon>
        <taxon>Fusobacteriia</taxon>
        <taxon>Fusobacteriales</taxon>
        <taxon>Fusobacteriaceae</taxon>
        <taxon>Fusobacterium</taxon>
    </lineage>
</organism>
<keyword evidence="1" id="KW-0812">Transmembrane</keyword>
<dbReference type="Proteomes" id="UP000225199">
    <property type="component" value="Unassembled WGS sequence"/>
</dbReference>
<reference evidence="2 3" key="1">
    <citation type="submission" date="2017-06" db="EMBL/GenBank/DDBJ databases">
        <title>Draft genome sequence of Fusobacterium nucleatum subsp. polymorphum KCOM 1002 (=ChDC F175).</title>
        <authorList>
            <person name="Kook J.-K."/>
            <person name="Park S.-N."/>
            <person name="Lim Y.K."/>
            <person name="Roh H."/>
        </authorList>
    </citation>
    <scope>NUCLEOTIDE SEQUENCE [LARGE SCALE GENOMIC DNA]</scope>
    <source>
        <strain evidence="3">KCOM 1002 (ChDC F175)</strain>
    </source>
</reference>
<proteinExistence type="predicted"/>
<evidence type="ECO:0000313" key="3">
    <source>
        <dbReference type="Proteomes" id="UP000225199"/>
    </source>
</evidence>
<keyword evidence="1" id="KW-1133">Transmembrane helix</keyword>
<dbReference type="EMBL" id="NIRJ01000001">
    <property type="protein sequence ID" value="PHH96925.1"/>
    <property type="molecule type" value="Genomic_DNA"/>
</dbReference>
<gene>
    <name evidence="2" type="ORF">CA840_06130</name>
</gene>
<accession>A0A2C6ARS5</accession>
<feature type="transmembrane region" description="Helical" evidence="1">
    <location>
        <begin position="12"/>
        <end position="31"/>
    </location>
</feature>
<sequence length="67" mass="7864">MEEFQTKQKSNFFMGLICLIAGALATCVLYFGISRLGYFRVVCQIVLIKKFRLTINRTKRIFLRIKI</sequence>
<evidence type="ECO:0000313" key="2">
    <source>
        <dbReference type="EMBL" id="PHH96925.1"/>
    </source>
</evidence>
<keyword evidence="1" id="KW-0472">Membrane</keyword>